<organism evidence="1">
    <name type="scientific">Brassica oleracea</name>
    <name type="common">Wild cabbage</name>
    <dbReference type="NCBI Taxonomy" id="3712"/>
    <lineage>
        <taxon>Eukaryota</taxon>
        <taxon>Viridiplantae</taxon>
        <taxon>Streptophyta</taxon>
        <taxon>Embryophyta</taxon>
        <taxon>Tracheophyta</taxon>
        <taxon>Spermatophyta</taxon>
        <taxon>Magnoliopsida</taxon>
        <taxon>eudicotyledons</taxon>
        <taxon>Gunneridae</taxon>
        <taxon>Pentapetalae</taxon>
        <taxon>rosids</taxon>
        <taxon>malvids</taxon>
        <taxon>Brassicales</taxon>
        <taxon>Brassicaceae</taxon>
        <taxon>Brassiceae</taxon>
        <taxon>Brassica</taxon>
    </lineage>
</organism>
<dbReference type="EMBL" id="LR031874">
    <property type="protein sequence ID" value="VDD21746.1"/>
    <property type="molecule type" value="Genomic_DNA"/>
</dbReference>
<name>A0A3P6D212_BRAOL</name>
<reference evidence="1" key="1">
    <citation type="submission" date="2018-11" db="EMBL/GenBank/DDBJ databases">
        <authorList>
            <consortium name="Genoscope - CEA"/>
            <person name="William W."/>
        </authorList>
    </citation>
    <scope>NUCLEOTIDE SEQUENCE</scope>
</reference>
<proteinExistence type="predicted"/>
<evidence type="ECO:0000313" key="1">
    <source>
        <dbReference type="EMBL" id="VDD21746.1"/>
    </source>
</evidence>
<accession>A0A3P6D212</accession>
<dbReference type="AlphaFoldDB" id="A0A3P6D212"/>
<sequence>MESGQLPELELPEPPDFPSSPVRASLFKRSSATVEVFISSSPFYFVGVSISNRPFTTEEVSIVSFHLPALTPSTESFLNLDLDLGFFQVPVYFNSRILRPSISSMTSTSGFWSWAPLIQSRRLVCWCLLLGPSVTFLLQCAVSLPGFLRFVIPTSCRLHVSAWTGLPAGPIPS</sequence>
<protein>
    <submittedName>
        <fullName evidence="1">Uncharacterized protein</fullName>
    </submittedName>
</protein>
<gene>
    <name evidence="1" type="ORF">BOLC2T08010H</name>
</gene>